<keyword evidence="2" id="KW-0964">Secreted</keyword>
<dbReference type="GO" id="GO:0008191">
    <property type="term" value="F:metalloendopeptidase inhibitor activity"/>
    <property type="evidence" value="ECO:0007669"/>
    <property type="project" value="InterPro"/>
</dbReference>
<protein>
    <submittedName>
        <fullName evidence="4">Uncharacterized protein</fullName>
    </submittedName>
</protein>
<dbReference type="InterPro" id="IPR001820">
    <property type="entry name" value="TIMP"/>
</dbReference>
<comment type="subcellular location">
    <subcellularLocation>
        <location evidence="1">Secreted</location>
    </subcellularLocation>
</comment>
<evidence type="ECO:0000256" key="1">
    <source>
        <dbReference type="ARBA" id="ARBA00004613"/>
    </source>
</evidence>
<sequence>MVINRTQMLLLIMLLVHSALSVCRKNHLVDSDYRQMYCDADVVFRGSPYMAKSSVGIDINGHEIQMSGHTFKIQQWFRGELQPDRPTDFSVSRTWRQDDPCSAPSFPDQAESFLVFASRAGSTSYSVETCRHSFPWECLPDSLKASLPVAC</sequence>
<dbReference type="GO" id="GO:0005576">
    <property type="term" value="C:extracellular region"/>
    <property type="evidence" value="ECO:0007669"/>
    <property type="project" value="UniProtKB-SubCell"/>
</dbReference>
<accession>A0AAV4AL32</accession>
<evidence type="ECO:0000313" key="4">
    <source>
        <dbReference type="EMBL" id="GFO07503.1"/>
    </source>
</evidence>
<evidence type="ECO:0000256" key="3">
    <source>
        <dbReference type="SAM" id="SignalP"/>
    </source>
</evidence>
<evidence type="ECO:0000313" key="5">
    <source>
        <dbReference type="Proteomes" id="UP000735302"/>
    </source>
</evidence>
<dbReference type="SUPFAM" id="SSF50242">
    <property type="entry name" value="TIMP-like"/>
    <property type="match status" value="1"/>
</dbReference>
<organism evidence="4 5">
    <name type="scientific">Plakobranchus ocellatus</name>
    <dbReference type="NCBI Taxonomy" id="259542"/>
    <lineage>
        <taxon>Eukaryota</taxon>
        <taxon>Metazoa</taxon>
        <taxon>Spiralia</taxon>
        <taxon>Lophotrochozoa</taxon>
        <taxon>Mollusca</taxon>
        <taxon>Gastropoda</taxon>
        <taxon>Heterobranchia</taxon>
        <taxon>Euthyneura</taxon>
        <taxon>Panpulmonata</taxon>
        <taxon>Sacoglossa</taxon>
        <taxon>Placobranchoidea</taxon>
        <taxon>Plakobranchidae</taxon>
        <taxon>Plakobranchus</taxon>
    </lineage>
</organism>
<feature type="signal peptide" evidence="3">
    <location>
        <begin position="1"/>
        <end position="23"/>
    </location>
</feature>
<dbReference type="AlphaFoldDB" id="A0AAV4AL32"/>
<proteinExistence type="predicted"/>
<dbReference type="EMBL" id="BLXT01003865">
    <property type="protein sequence ID" value="GFO07503.1"/>
    <property type="molecule type" value="Genomic_DNA"/>
</dbReference>
<keyword evidence="5" id="KW-1185">Reference proteome</keyword>
<dbReference type="Proteomes" id="UP000735302">
    <property type="component" value="Unassembled WGS sequence"/>
</dbReference>
<dbReference type="InterPro" id="IPR008993">
    <property type="entry name" value="TIMP-like_OB-fold"/>
</dbReference>
<comment type="caution">
    <text evidence="4">The sequence shown here is derived from an EMBL/GenBank/DDBJ whole genome shotgun (WGS) entry which is preliminary data.</text>
</comment>
<name>A0AAV4AL32_9GAST</name>
<reference evidence="4 5" key="1">
    <citation type="journal article" date="2021" name="Elife">
        <title>Chloroplast acquisition without the gene transfer in kleptoplastic sea slugs, Plakobranchus ocellatus.</title>
        <authorList>
            <person name="Maeda T."/>
            <person name="Takahashi S."/>
            <person name="Yoshida T."/>
            <person name="Shimamura S."/>
            <person name="Takaki Y."/>
            <person name="Nagai Y."/>
            <person name="Toyoda A."/>
            <person name="Suzuki Y."/>
            <person name="Arimoto A."/>
            <person name="Ishii H."/>
            <person name="Satoh N."/>
            <person name="Nishiyama T."/>
            <person name="Hasebe M."/>
            <person name="Maruyama T."/>
            <person name="Minagawa J."/>
            <person name="Obokata J."/>
            <person name="Shigenobu S."/>
        </authorList>
    </citation>
    <scope>NUCLEOTIDE SEQUENCE [LARGE SCALE GENOMIC DNA]</scope>
</reference>
<feature type="chain" id="PRO_5043954845" evidence="3">
    <location>
        <begin position="24"/>
        <end position="151"/>
    </location>
</feature>
<gene>
    <name evidence="4" type="ORF">PoB_003400800</name>
</gene>
<evidence type="ECO:0000256" key="2">
    <source>
        <dbReference type="ARBA" id="ARBA00022525"/>
    </source>
</evidence>
<dbReference type="Gene3D" id="2.40.50.120">
    <property type="match status" value="1"/>
</dbReference>
<dbReference type="Pfam" id="PF00965">
    <property type="entry name" value="TIMP"/>
    <property type="match status" value="1"/>
</dbReference>
<keyword evidence="3" id="KW-0732">Signal</keyword>